<keyword evidence="4" id="KW-1185">Reference proteome</keyword>
<gene>
    <name evidence="3" type="ORF">RW095_01780</name>
</gene>
<dbReference type="SUPFAM" id="SSF48452">
    <property type="entry name" value="TPR-like"/>
    <property type="match status" value="1"/>
</dbReference>
<dbReference type="InterPro" id="IPR019734">
    <property type="entry name" value="TPR_rpt"/>
</dbReference>
<dbReference type="RefSeq" id="WP_317016087.1">
    <property type="nucleotide sequence ID" value="NZ_CP136511.1"/>
</dbReference>
<dbReference type="SMART" id="SM00028">
    <property type="entry name" value="TPR"/>
    <property type="match status" value="3"/>
</dbReference>
<protein>
    <recommendedName>
        <fullName evidence="5">MalT-like TPR region domain-containing protein</fullName>
    </recommendedName>
</protein>
<sequence>MIERVTLGKALPKEATDRIIEHTDGIPLFVEELTKTVLESGLLREQKGRYVLDGPLPLLAIPMTLHASLMARLDRLAPARDVAQIAAAIGRRFSYELISAVASMPKERLDEALDYLVSAELVFRHGAPPDAEYTFKHALVQDAAYSSLLRDRRRQLHARIAMELENRSSDLVQQQPEILAEHCAQAGLMEKAARLWRRAGHNTANRAAHREASVLFEKSLMAYAALPSSSDTLGEVIDIRWDLHHSLYPLGELARDRANLESAKHLAEGLGDEVRLSRVLSRLTYTLGSLGDLAGAVDAGERALTLAEQRNDDDVKARVNMMLARSRYGRGDYERAVGHARQALDLLHEGNGAHDATYLTFARVSARVWLALCHAELGRFDEAAVLGQEATDIARGMNDPEEMIFAGFGVGRMRIIRGNPEFAVEVLEPALAMCRSAEFQSTFPELLLVLERRMPRWAGPMRHCFYWKRPFVRRQQVA</sequence>
<organism evidence="3 4">
    <name type="scientific">Paraburkholderia kirstenboschensis</name>
    <dbReference type="NCBI Taxonomy" id="1245436"/>
    <lineage>
        <taxon>Bacteria</taxon>
        <taxon>Pseudomonadati</taxon>
        <taxon>Pseudomonadota</taxon>
        <taxon>Betaproteobacteria</taxon>
        <taxon>Burkholderiales</taxon>
        <taxon>Burkholderiaceae</taxon>
        <taxon>Paraburkholderia</taxon>
    </lineage>
</organism>
<reference evidence="3 4" key="1">
    <citation type="submission" date="2023-10" db="EMBL/GenBank/DDBJ databases">
        <title>Surface-active antibiotics is a multifunctional adaptation for post-fire microbes.</title>
        <authorList>
            <person name="Liu M.D."/>
            <person name="Du Y."/>
            <person name="Koupaei S.K."/>
            <person name="Kim N.R."/>
            <person name="Zhang W."/>
            <person name="Traxler M.F."/>
        </authorList>
    </citation>
    <scope>NUCLEOTIDE SEQUENCE [LARGE SCALE GENOMIC DNA]</scope>
    <source>
        <strain evidence="3 4">F3</strain>
    </source>
</reference>
<name>A0ABZ0EAI4_9BURK</name>
<dbReference type="Proteomes" id="UP001302652">
    <property type="component" value="Chromosome 3"/>
</dbReference>
<dbReference type="PANTHER" id="PTHR16305:SF28">
    <property type="entry name" value="GUANYLATE CYCLASE DOMAIN-CONTAINING PROTEIN"/>
    <property type="match status" value="1"/>
</dbReference>
<proteinExistence type="predicted"/>
<dbReference type="Gene3D" id="1.25.40.10">
    <property type="entry name" value="Tetratricopeptide repeat domain"/>
    <property type="match status" value="1"/>
</dbReference>
<keyword evidence="1" id="KW-0547">Nucleotide-binding</keyword>
<evidence type="ECO:0000313" key="3">
    <source>
        <dbReference type="EMBL" id="WOD14261.1"/>
    </source>
</evidence>
<dbReference type="EMBL" id="CP136511">
    <property type="protein sequence ID" value="WOD14261.1"/>
    <property type="molecule type" value="Genomic_DNA"/>
</dbReference>
<keyword evidence="2" id="KW-0067">ATP-binding</keyword>
<evidence type="ECO:0008006" key="5">
    <source>
        <dbReference type="Google" id="ProtNLM"/>
    </source>
</evidence>
<evidence type="ECO:0000313" key="4">
    <source>
        <dbReference type="Proteomes" id="UP001302652"/>
    </source>
</evidence>
<dbReference type="InterPro" id="IPR011990">
    <property type="entry name" value="TPR-like_helical_dom_sf"/>
</dbReference>
<evidence type="ECO:0000256" key="1">
    <source>
        <dbReference type="ARBA" id="ARBA00022741"/>
    </source>
</evidence>
<evidence type="ECO:0000256" key="2">
    <source>
        <dbReference type="ARBA" id="ARBA00022840"/>
    </source>
</evidence>
<accession>A0ABZ0EAI4</accession>
<dbReference type="PANTHER" id="PTHR16305">
    <property type="entry name" value="TESTICULAR SOLUBLE ADENYLYL CYCLASE"/>
    <property type="match status" value="1"/>
</dbReference>